<name>A0ABR1X7P1_9PEZI</name>
<reference evidence="1 2" key="1">
    <citation type="submission" date="2023-01" db="EMBL/GenBank/DDBJ databases">
        <title>Analysis of 21 Apiospora genomes using comparative genomics revels a genus with tremendous synthesis potential of carbohydrate active enzymes and secondary metabolites.</title>
        <authorList>
            <person name="Sorensen T."/>
        </authorList>
    </citation>
    <scope>NUCLEOTIDE SEQUENCE [LARGE SCALE GENOMIC DNA]</scope>
    <source>
        <strain evidence="1 2">CBS 114990</strain>
    </source>
</reference>
<accession>A0ABR1X7P1</accession>
<dbReference type="GeneID" id="92039237"/>
<sequence>MATTNTSAAAVRPWDYIYLRITPIARSDGASGKSMASLVKAPRFQHWALQIRRYVYDVSTKNSTDDNDGTLFYDPVPAAQWETLHNLAPGTGIKTPIGVTFFNDLTIQWISISTWEAHYDRNGGYKVWEQNCQHFVMTLTQRIQANRAQLPTVPSSAMALVERLPTPFRLSDTVPYASPSDMKKNADAETTWPDSWEAEYRDKFRPGQVARYVAMGYDIKDVVLSLQRLGFRQGVQQAASSEMEATLLQVLRGEISLDDQGNVE</sequence>
<dbReference type="EMBL" id="JAQQWN010000003">
    <property type="protein sequence ID" value="KAK8091501.1"/>
    <property type="molecule type" value="Genomic_DNA"/>
</dbReference>
<dbReference type="RefSeq" id="XP_066673473.1">
    <property type="nucleotide sequence ID" value="XM_066806177.1"/>
</dbReference>
<proteinExistence type="predicted"/>
<organism evidence="1 2">
    <name type="scientific">Apiospora hydei</name>
    <dbReference type="NCBI Taxonomy" id="1337664"/>
    <lineage>
        <taxon>Eukaryota</taxon>
        <taxon>Fungi</taxon>
        <taxon>Dikarya</taxon>
        <taxon>Ascomycota</taxon>
        <taxon>Pezizomycotina</taxon>
        <taxon>Sordariomycetes</taxon>
        <taxon>Xylariomycetidae</taxon>
        <taxon>Amphisphaeriales</taxon>
        <taxon>Apiosporaceae</taxon>
        <taxon>Apiospora</taxon>
    </lineage>
</organism>
<evidence type="ECO:0008006" key="3">
    <source>
        <dbReference type="Google" id="ProtNLM"/>
    </source>
</evidence>
<comment type="caution">
    <text evidence="1">The sequence shown here is derived from an EMBL/GenBank/DDBJ whole genome shotgun (WGS) entry which is preliminary data.</text>
</comment>
<dbReference type="Proteomes" id="UP001433268">
    <property type="component" value="Unassembled WGS sequence"/>
</dbReference>
<gene>
    <name evidence="1" type="ORF">PG997_001862</name>
</gene>
<evidence type="ECO:0000313" key="2">
    <source>
        <dbReference type="Proteomes" id="UP001433268"/>
    </source>
</evidence>
<keyword evidence="2" id="KW-1185">Reference proteome</keyword>
<evidence type="ECO:0000313" key="1">
    <source>
        <dbReference type="EMBL" id="KAK8091501.1"/>
    </source>
</evidence>
<protein>
    <recommendedName>
        <fullName evidence="3">PPPDE domain-containing protein</fullName>
    </recommendedName>
</protein>